<proteinExistence type="inferred from homology"/>
<dbReference type="GO" id="GO:0008360">
    <property type="term" value="P:regulation of cell shape"/>
    <property type="evidence" value="ECO:0007669"/>
    <property type="project" value="UniProtKB-KW"/>
</dbReference>
<evidence type="ECO:0000256" key="5">
    <source>
        <dbReference type="ARBA" id="ARBA00022960"/>
    </source>
</evidence>
<keyword evidence="10" id="KW-1185">Reference proteome</keyword>
<feature type="transmembrane region" description="Helical" evidence="8">
    <location>
        <begin position="96"/>
        <end position="123"/>
    </location>
</feature>
<feature type="transmembrane region" description="Helical" evidence="8">
    <location>
        <begin position="129"/>
        <end position="153"/>
    </location>
</feature>
<dbReference type="Proteomes" id="UP000317557">
    <property type="component" value="Unassembled WGS sequence"/>
</dbReference>
<evidence type="ECO:0000256" key="7">
    <source>
        <dbReference type="ARBA" id="ARBA00023136"/>
    </source>
</evidence>
<comment type="subcellular location">
    <subcellularLocation>
        <location evidence="1">Cell membrane</location>
        <topology evidence="1">Multi-pass membrane protein</topology>
    </subcellularLocation>
</comment>
<dbReference type="RefSeq" id="WP_142455360.1">
    <property type="nucleotide sequence ID" value="NZ_FXTP01000013.1"/>
</dbReference>
<dbReference type="OrthoDB" id="1495096at2"/>
<dbReference type="NCBIfam" id="TIGR03426">
    <property type="entry name" value="shape_MreD"/>
    <property type="match status" value="1"/>
</dbReference>
<evidence type="ECO:0000313" key="9">
    <source>
        <dbReference type="EMBL" id="SMO86357.1"/>
    </source>
</evidence>
<evidence type="ECO:0000256" key="6">
    <source>
        <dbReference type="ARBA" id="ARBA00022989"/>
    </source>
</evidence>
<evidence type="ECO:0000256" key="1">
    <source>
        <dbReference type="ARBA" id="ARBA00004651"/>
    </source>
</evidence>
<gene>
    <name evidence="9" type="ORF">SAMN06265219_11361</name>
</gene>
<dbReference type="InterPro" id="IPR007227">
    <property type="entry name" value="Cell_shape_determining_MreD"/>
</dbReference>
<keyword evidence="5" id="KW-0133">Cell shape</keyword>
<evidence type="ECO:0000256" key="4">
    <source>
        <dbReference type="ARBA" id="ARBA00022692"/>
    </source>
</evidence>
<keyword evidence="6 8" id="KW-1133">Transmembrane helix</keyword>
<keyword evidence="7 8" id="KW-0472">Membrane</keyword>
<keyword evidence="3" id="KW-1003">Cell membrane</keyword>
<dbReference type="AlphaFoldDB" id="A0A521ER23"/>
<name>A0A521ER23_9BACT</name>
<evidence type="ECO:0000256" key="2">
    <source>
        <dbReference type="ARBA" id="ARBA00007776"/>
    </source>
</evidence>
<dbReference type="EMBL" id="FXTP01000013">
    <property type="protein sequence ID" value="SMO86357.1"/>
    <property type="molecule type" value="Genomic_DNA"/>
</dbReference>
<organism evidence="9 10">
    <name type="scientific">Gracilimonas mengyeensis</name>
    <dbReference type="NCBI Taxonomy" id="1302730"/>
    <lineage>
        <taxon>Bacteria</taxon>
        <taxon>Pseudomonadati</taxon>
        <taxon>Balneolota</taxon>
        <taxon>Balneolia</taxon>
        <taxon>Balneolales</taxon>
        <taxon>Balneolaceae</taxon>
        <taxon>Gracilimonas</taxon>
    </lineage>
</organism>
<dbReference type="GO" id="GO:0005886">
    <property type="term" value="C:plasma membrane"/>
    <property type="evidence" value="ECO:0007669"/>
    <property type="project" value="UniProtKB-SubCell"/>
</dbReference>
<accession>A0A521ER23</accession>
<evidence type="ECO:0000256" key="8">
    <source>
        <dbReference type="SAM" id="Phobius"/>
    </source>
</evidence>
<sequence>MSAETLKDFLVGVCFILIEVLIFQHLSLFGATPDPLLIYLLWLAMRYERIKLLLFAAILGLLQDALFDFWGLNMFSKTLMCFLIFNFISRQKESRMLLWQIFVIIGAASLIHNIIFLGLGTFIQAYNTGFAPIIFVVGNSLYTAALGSMLFIFKGE</sequence>
<reference evidence="9 10" key="1">
    <citation type="submission" date="2017-05" db="EMBL/GenBank/DDBJ databases">
        <authorList>
            <person name="Varghese N."/>
            <person name="Submissions S."/>
        </authorList>
    </citation>
    <scope>NUCLEOTIDE SEQUENCE [LARGE SCALE GENOMIC DNA]</scope>
    <source>
        <strain evidence="9 10">DSM 21985</strain>
    </source>
</reference>
<evidence type="ECO:0000256" key="3">
    <source>
        <dbReference type="ARBA" id="ARBA00022475"/>
    </source>
</evidence>
<evidence type="ECO:0000313" key="10">
    <source>
        <dbReference type="Proteomes" id="UP000317557"/>
    </source>
</evidence>
<protein>
    <submittedName>
        <fullName evidence="9">Rod shape-determining protein MreD</fullName>
    </submittedName>
</protein>
<comment type="similarity">
    <text evidence="2">Belongs to the MreD family.</text>
</comment>
<keyword evidence="4 8" id="KW-0812">Transmembrane</keyword>
<feature type="transmembrane region" description="Helical" evidence="8">
    <location>
        <begin position="9"/>
        <end position="32"/>
    </location>
</feature>